<feature type="transmembrane region" description="Helical" evidence="1">
    <location>
        <begin position="124"/>
        <end position="142"/>
    </location>
</feature>
<protein>
    <submittedName>
        <fullName evidence="3">Uncharacterized protein</fullName>
    </submittedName>
</protein>
<sequence length="147" mass="16460">MINLACVEQTIADGTNPPIDSEGRKFLIFKQGSQTEKSVFVELESLLFTFCADYIMLDNESIESTGEFMAGQLELHGVFLLLALLQLASVLLRNCHQRWCKCILLTSCFSISCLLLPFELRPHATYPVIIFGASSLLVYLFSSLMNI</sequence>
<evidence type="ECO:0000256" key="1">
    <source>
        <dbReference type="SAM" id="Phobius"/>
    </source>
</evidence>
<reference evidence="3" key="1">
    <citation type="submission" date="2022-11" db="UniProtKB">
        <authorList>
            <consortium name="WormBaseParasite"/>
        </authorList>
    </citation>
    <scope>IDENTIFICATION</scope>
</reference>
<dbReference type="AlphaFoldDB" id="A0A915EYN0"/>
<dbReference type="Proteomes" id="UP000887562">
    <property type="component" value="Unplaced"/>
</dbReference>
<proteinExistence type="predicted"/>
<evidence type="ECO:0000313" key="3">
    <source>
        <dbReference type="WBParaSite" id="maker-E.canG7_contigs_4804-snap-gene-0.7-mRNA-1"/>
    </source>
</evidence>
<keyword evidence="2" id="KW-1185">Reference proteome</keyword>
<evidence type="ECO:0000313" key="2">
    <source>
        <dbReference type="Proteomes" id="UP000887562"/>
    </source>
</evidence>
<feature type="transmembrane region" description="Helical" evidence="1">
    <location>
        <begin position="75"/>
        <end position="92"/>
    </location>
</feature>
<name>A0A915EYN0_9CEST</name>
<organism evidence="2 3">
    <name type="scientific">Echinococcus canadensis</name>
    <dbReference type="NCBI Taxonomy" id="519352"/>
    <lineage>
        <taxon>Eukaryota</taxon>
        <taxon>Metazoa</taxon>
        <taxon>Spiralia</taxon>
        <taxon>Lophotrochozoa</taxon>
        <taxon>Platyhelminthes</taxon>
        <taxon>Cestoda</taxon>
        <taxon>Eucestoda</taxon>
        <taxon>Cyclophyllidea</taxon>
        <taxon>Taeniidae</taxon>
        <taxon>Echinococcus</taxon>
        <taxon>Echinococcus canadensis group</taxon>
    </lineage>
</organism>
<keyword evidence="1" id="KW-0812">Transmembrane</keyword>
<dbReference type="WBParaSite" id="maker-E.canG7_contigs_4804-snap-gene-0.7-mRNA-1">
    <property type="protein sequence ID" value="maker-E.canG7_contigs_4804-snap-gene-0.7-mRNA-1"/>
    <property type="gene ID" value="EcG7_07805"/>
</dbReference>
<keyword evidence="1" id="KW-1133">Transmembrane helix</keyword>
<feature type="transmembrane region" description="Helical" evidence="1">
    <location>
        <begin position="99"/>
        <end position="118"/>
    </location>
</feature>
<accession>A0A915EYN0</accession>
<keyword evidence="1" id="KW-0472">Membrane</keyword>